<evidence type="ECO:0000256" key="9">
    <source>
        <dbReference type="ARBA" id="ARBA00023136"/>
    </source>
</evidence>
<dbReference type="GO" id="GO:0046872">
    <property type="term" value="F:metal ion binding"/>
    <property type="evidence" value="ECO:0007669"/>
    <property type="project" value="UniProtKB-KW"/>
</dbReference>
<dbReference type="AlphaFoldDB" id="A0A267HRK0"/>
<evidence type="ECO:0000256" key="3">
    <source>
        <dbReference type="ARBA" id="ARBA00022475"/>
    </source>
</evidence>
<evidence type="ECO:0000256" key="10">
    <source>
        <dbReference type="ARBA" id="ARBA00023303"/>
    </source>
</evidence>
<keyword evidence="8 14" id="KW-0406">Ion transport</keyword>
<evidence type="ECO:0000256" key="14">
    <source>
        <dbReference type="HAMAP-Rule" id="MF_00454"/>
    </source>
</evidence>
<feature type="transmembrane region" description="Helical" evidence="14">
    <location>
        <begin position="43"/>
        <end position="70"/>
    </location>
</feature>
<evidence type="ECO:0000256" key="7">
    <source>
        <dbReference type="ARBA" id="ARBA00023053"/>
    </source>
</evidence>
<evidence type="ECO:0000256" key="4">
    <source>
        <dbReference type="ARBA" id="ARBA00022692"/>
    </source>
</evidence>
<evidence type="ECO:0000256" key="8">
    <source>
        <dbReference type="ARBA" id="ARBA00023065"/>
    </source>
</evidence>
<comment type="activity regulation">
    <text evidence="14">Na(+) is not transported, but it plays an essential structural role and its presence is essential for fluoride channel function.</text>
</comment>
<sequence>MNLLLVGFGAALGAMARFAINRFFEKRPHPYPWATQIINLTGAFLLGIFSGLNLGNALYLFLGTGMMGGYTTFSTFNFEMLTLYQTKRKLFYYYFALSYGGGLLLSFLGVALGSFLAK</sequence>
<evidence type="ECO:0000256" key="5">
    <source>
        <dbReference type="ARBA" id="ARBA00022723"/>
    </source>
</evidence>
<evidence type="ECO:0000256" key="1">
    <source>
        <dbReference type="ARBA" id="ARBA00004651"/>
    </source>
</evidence>
<evidence type="ECO:0000313" key="15">
    <source>
        <dbReference type="EMBL" id="PAB00170.1"/>
    </source>
</evidence>
<organism evidence="15 16">
    <name type="scientific">Enterococcus canintestini</name>
    <dbReference type="NCBI Taxonomy" id="317010"/>
    <lineage>
        <taxon>Bacteria</taxon>
        <taxon>Bacillati</taxon>
        <taxon>Bacillota</taxon>
        <taxon>Bacilli</taxon>
        <taxon>Lactobacillales</taxon>
        <taxon>Enterococcaceae</taxon>
        <taxon>Enterococcus</taxon>
    </lineage>
</organism>
<dbReference type="EMBL" id="LHUG01000009">
    <property type="protein sequence ID" value="PAB00170.1"/>
    <property type="molecule type" value="Genomic_DNA"/>
</dbReference>
<keyword evidence="7 14" id="KW-0915">Sodium</keyword>
<dbReference type="Proteomes" id="UP000216797">
    <property type="component" value="Unassembled WGS sequence"/>
</dbReference>
<accession>A0A267HRK0</accession>
<keyword evidence="10 14" id="KW-0407">Ion channel</keyword>
<dbReference type="GO" id="GO:0140114">
    <property type="term" value="P:cellular detoxification of fluoride"/>
    <property type="evidence" value="ECO:0007669"/>
    <property type="project" value="UniProtKB-UniRule"/>
</dbReference>
<evidence type="ECO:0000256" key="11">
    <source>
        <dbReference type="ARBA" id="ARBA00035120"/>
    </source>
</evidence>
<dbReference type="InterPro" id="IPR003691">
    <property type="entry name" value="FluC"/>
</dbReference>
<dbReference type="PANTHER" id="PTHR28259:SF16">
    <property type="entry name" value="FLUORIDE-SPECIFIC ION CHANNEL FLUC 2"/>
    <property type="match status" value="1"/>
</dbReference>
<gene>
    <name evidence="14" type="primary">fluC</name>
    <name evidence="14" type="synonym">crcB</name>
    <name evidence="15" type="ORF">AKL21_10460</name>
</gene>
<reference evidence="15 16" key="1">
    <citation type="submission" date="2015-08" db="EMBL/GenBank/DDBJ databases">
        <title>Enterococcus genome sequence.</title>
        <authorList>
            <person name="Acedo J.Z."/>
            <person name="Vederas J.C."/>
        </authorList>
    </citation>
    <scope>NUCLEOTIDE SEQUENCE [LARGE SCALE GENOMIC DNA]</scope>
    <source>
        <strain evidence="15 16">49</strain>
    </source>
</reference>
<feature type="binding site" evidence="14">
    <location>
        <position position="68"/>
    </location>
    <ligand>
        <name>Na(+)</name>
        <dbReference type="ChEBI" id="CHEBI:29101"/>
        <note>structural</note>
    </ligand>
</feature>
<feature type="binding site" evidence="14">
    <location>
        <position position="71"/>
    </location>
    <ligand>
        <name>Na(+)</name>
        <dbReference type="ChEBI" id="CHEBI:29101"/>
        <note>structural</note>
    </ligand>
</feature>
<evidence type="ECO:0000256" key="2">
    <source>
        <dbReference type="ARBA" id="ARBA00022448"/>
    </source>
</evidence>
<keyword evidence="3 14" id="KW-1003">Cell membrane</keyword>
<name>A0A267HRK0_9ENTE</name>
<comment type="catalytic activity">
    <reaction evidence="12">
        <text>fluoride(in) = fluoride(out)</text>
        <dbReference type="Rhea" id="RHEA:76159"/>
        <dbReference type="ChEBI" id="CHEBI:17051"/>
    </reaction>
    <physiologicalReaction direction="left-to-right" evidence="12">
        <dbReference type="Rhea" id="RHEA:76160"/>
    </physiologicalReaction>
</comment>
<keyword evidence="2 14" id="KW-0813">Transport</keyword>
<keyword evidence="9 14" id="KW-0472">Membrane</keyword>
<comment type="similarity">
    <text evidence="11 14">Belongs to the fluoride channel Fluc/FEX (TC 1.A.43) family.</text>
</comment>
<proteinExistence type="inferred from homology"/>
<dbReference type="GO" id="GO:0062054">
    <property type="term" value="F:fluoride channel activity"/>
    <property type="evidence" value="ECO:0007669"/>
    <property type="project" value="UniProtKB-UniRule"/>
</dbReference>
<dbReference type="Pfam" id="PF02537">
    <property type="entry name" value="CRCB"/>
    <property type="match status" value="1"/>
</dbReference>
<keyword evidence="4 14" id="KW-0812">Transmembrane</keyword>
<keyword evidence="5 14" id="KW-0479">Metal-binding</keyword>
<dbReference type="HAMAP" id="MF_00454">
    <property type="entry name" value="FluC"/>
    <property type="match status" value="1"/>
</dbReference>
<feature type="transmembrane region" description="Helical" evidence="14">
    <location>
        <begin position="91"/>
        <end position="117"/>
    </location>
</feature>
<comment type="caution">
    <text evidence="15">The sequence shown here is derived from an EMBL/GenBank/DDBJ whole genome shotgun (WGS) entry which is preliminary data.</text>
</comment>
<comment type="subcellular location">
    <subcellularLocation>
        <location evidence="1 14">Cell membrane</location>
        <topology evidence="1 14">Multi-pass membrane protein</topology>
    </subcellularLocation>
</comment>
<dbReference type="PANTHER" id="PTHR28259">
    <property type="entry name" value="FLUORIDE EXPORT PROTEIN 1-RELATED"/>
    <property type="match status" value="1"/>
</dbReference>
<protein>
    <recommendedName>
        <fullName evidence="14">Fluoride-specific ion channel FluC</fullName>
    </recommendedName>
</protein>
<dbReference type="OrthoDB" id="9815830at2"/>
<comment type="function">
    <text evidence="13 14">Fluoride-specific ion channel. Important for reducing fluoride concentration in the cell, thus reducing its toxicity.</text>
</comment>
<evidence type="ECO:0000256" key="13">
    <source>
        <dbReference type="ARBA" id="ARBA00049940"/>
    </source>
</evidence>
<comment type="caution">
    <text evidence="14">Lacks conserved residue(s) required for the propagation of feature annotation.</text>
</comment>
<dbReference type="GO" id="GO:0005886">
    <property type="term" value="C:plasma membrane"/>
    <property type="evidence" value="ECO:0007669"/>
    <property type="project" value="UniProtKB-SubCell"/>
</dbReference>
<dbReference type="RefSeq" id="WP_071864493.1">
    <property type="nucleotide sequence ID" value="NZ_JBHLVQ010000029.1"/>
</dbReference>
<evidence type="ECO:0000256" key="6">
    <source>
        <dbReference type="ARBA" id="ARBA00022989"/>
    </source>
</evidence>
<keyword evidence="16" id="KW-1185">Reference proteome</keyword>
<keyword evidence="6 14" id="KW-1133">Transmembrane helix</keyword>
<evidence type="ECO:0000313" key="16">
    <source>
        <dbReference type="Proteomes" id="UP000216797"/>
    </source>
</evidence>
<evidence type="ECO:0000256" key="12">
    <source>
        <dbReference type="ARBA" id="ARBA00035585"/>
    </source>
</evidence>